<dbReference type="KEGG" id="vg:19524940"/>
<dbReference type="RefSeq" id="YP_009037545.1">
    <property type="nucleotide sequence ID" value="NC_024124.2"/>
</dbReference>
<keyword evidence="2" id="KW-1185">Reference proteome</keyword>
<reference evidence="1" key="1">
    <citation type="submission" date="2015-07" db="EMBL/GenBank/DDBJ databases">
        <title>Isolation and characterization of a novel lytic T4-like coliphage vB_EcoM_JS09 infecting APEC.</title>
        <authorList>
            <person name="Zhou Y."/>
            <person name="Bao H.D."/>
            <person name="Zhang H."/>
            <person name="Wang R."/>
        </authorList>
    </citation>
    <scope>NUCLEOTIDE SEQUENCE</scope>
</reference>
<accession>A0A060BHF4</accession>
<dbReference type="EMBL" id="KF582788">
    <property type="protein sequence ID" value="AIA80182.1"/>
    <property type="molecule type" value="Genomic_DNA"/>
</dbReference>
<dbReference type="OrthoDB" id="19710at10239"/>
<protein>
    <recommendedName>
        <fullName evidence="3">Outer membrane lipoprotein Rz1</fullName>
    </recommendedName>
</protein>
<name>A0A060BHF4_9CAUD</name>
<proteinExistence type="predicted"/>
<dbReference type="PROSITE" id="PS51257">
    <property type="entry name" value="PROKAR_LIPOPROTEIN"/>
    <property type="match status" value="1"/>
</dbReference>
<dbReference type="Proteomes" id="UP000019733">
    <property type="component" value="Segment"/>
</dbReference>
<organism evidence="1 2">
    <name type="scientific">Escherichia phage vB_EcoM_JS09</name>
    <dbReference type="NCBI Taxonomy" id="1430444"/>
    <lineage>
        <taxon>Viruses</taxon>
        <taxon>Duplodnaviria</taxon>
        <taxon>Heunggongvirae</taxon>
        <taxon>Uroviricota</taxon>
        <taxon>Caudoviricetes</taxon>
        <taxon>Pantevenvirales</taxon>
        <taxon>Straboviridae</taxon>
        <taxon>Tevenvirinae</taxon>
        <taxon>Mosigvirus</taxon>
        <taxon>Mosigvirus JS09</taxon>
    </lineage>
</organism>
<gene>
    <name evidence="1" type="ORF">JS09_0222</name>
</gene>
<sequence>MIKLTAVVLSIGILAGCAQDVPLSPKETLHPPWPESIVEYNQKWQVKVIDGNPWVGMPFEDSQEFRIWLNDVKRYVHDQKTMLCYYRSGLKEEKCQ</sequence>
<evidence type="ECO:0008006" key="3">
    <source>
        <dbReference type="Google" id="ProtNLM"/>
    </source>
</evidence>
<evidence type="ECO:0000313" key="1">
    <source>
        <dbReference type="EMBL" id="AIA80182.1"/>
    </source>
</evidence>
<dbReference type="GeneID" id="19524940"/>
<evidence type="ECO:0000313" key="2">
    <source>
        <dbReference type="Proteomes" id="UP000019733"/>
    </source>
</evidence>